<evidence type="ECO:0000256" key="1">
    <source>
        <dbReference type="ARBA" id="ARBA00008226"/>
    </source>
</evidence>
<dbReference type="InterPro" id="IPR045864">
    <property type="entry name" value="aa-tRNA-synth_II/BPL/LPL"/>
</dbReference>
<evidence type="ECO:0000256" key="8">
    <source>
        <dbReference type="ARBA" id="ARBA00049515"/>
    </source>
</evidence>
<dbReference type="InterPro" id="IPR047246">
    <property type="entry name" value="ThrRS_anticodon"/>
</dbReference>
<dbReference type="InterPro" id="IPR002314">
    <property type="entry name" value="aa-tRNA-synt_IIb"/>
</dbReference>
<dbReference type="InterPro" id="IPR036621">
    <property type="entry name" value="Anticodon-bd_dom_sf"/>
</dbReference>
<dbReference type="Pfam" id="PF00587">
    <property type="entry name" value="tRNA-synt_2b"/>
    <property type="match status" value="1"/>
</dbReference>
<dbReference type="GO" id="GO:0005737">
    <property type="term" value="C:cytoplasm"/>
    <property type="evidence" value="ECO:0007669"/>
    <property type="project" value="InterPro"/>
</dbReference>
<dbReference type="PANTHER" id="PTHR11451">
    <property type="entry name" value="THREONINE-TRNA LIGASE"/>
    <property type="match status" value="1"/>
</dbReference>
<dbReference type="GO" id="GO:0004829">
    <property type="term" value="F:threonine-tRNA ligase activity"/>
    <property type="evidence" value="ECO:0007669"/>
    <property type="project" value="UniProtKB-EC"/>
</dbReference>
<evidence type="ECO:0000256" key="2">
    <source>
        <dbReference type="ARBA" id="ARBA00013163"/>
    </source>
</evidence>
<evidence type="ECO:0000313" key="10">
    <source>
        <dbReference type="EMBL" id="OGG05349.1"/>
    </source>
</evidence>
<dbReference type="PRINTS" id="PR01047">
    <property type="entry name" value="TRNASYNTHTHR"/>
</dbReference>
<dbReference type="Pfam" id="PF03129">
    <property type="entry name" value="HGTP_anticodon"/>
    <property type="match status" value="1"/>
</dbReference>
<comment type="similarity">
    <text evidence="1">Belongs to the class-II aminoacyl-tRNA synthetase family.</text>
</comment>
<dbReference type="Gene3D" id="3.40.50.800">
    <property type="entry name" value="Anticodon-binding domain"/>
    <property type="match status" value="1"/>
</dbReference>
<keyword evidence="6" id="KW-0648">Protein biosynthesis</keyword>
<dbReference type="PANTHER" id="PTHR11451:SF44">
    <property type="entry name" value="THREONINE--TRNA LIGASE, CHLOROPLASTIC_MITOCHONDRIAL 2"/>
    <property type="match status" value="1"/>
</dbReference>
<comment type="catalytic activity">
    <reaction evidence="8">
        <text>tRNA(Thr) + L-threonine + ATP = L-threonyl-tRNA(Thr) + AMP + diphosphate + H(+)</text>
        <dbReference type="Rhea" id="RHEA:24624"/>
        <dbReference type="Rhea" id="RHEA-COMP:9670"/>
        <dbReference type="Rhea" id="RHEA-COMP:9704"/>
        <dbReference type="ChEBI" id="CHEBI:15378"/>
        <dbReference type="ChEBI" id="CHEBI:30616"/>
        <dbReference type="ChEBI" id="CHEBI:33019"/>
        <dbReference type="ChEBI" id="CHEBI:57926"/>
        <dbReference type="ChEBI" id="CHEBI:78442"/>
        <dbReference type="ChEBI" id="CHEBI:78534"/>
        <dbReference type="ChEBI" id="CHEBI:456215"/>
        <dbReference type="EC" id="6.1.1.3"/>
    </reaction>
</comment>
<dbReference type="Gene3D" id="3.30.930.10">
    <property type="entry name" value="Bira Bifunctional Protein, Domain 2"/>
    <property type="match status" value="1"/>
</dbReference>
<dbReference type="PROSITE" id="PS50862">
    <property type="entry name" value="AA_TRNA_LIGASE_II"/>
    <property type="match status" value="1"/>
</dbReference>
<gene>
    <name evidence="10" type="ORF">A3F83_14990</name>
</gene>
<evidence type="ECO:0000256" key="4">
    <source>
        <dbReference type="ARBA" id="ARBA00022741"/>
    </source>
</evidence>
<dbReference type="SUPFAM" id="SSF52954">
    <property type="entry name" value="Class II aaRS ABD-related"/>
    <property type="match status" value="1"/>
</dbReference>
<feature type="domain" description="Aminoacyl-transfer RNA synthetases class-II family profile" evidence="9">
    <location>
        <begin position="1"/>
        <end position="147"/>
    </location>
</feature>
<evidence type="ECO:0000256" key="5">
    <source>
        <dbReference type="ARBA" id="ARBA00022840"/>
    </source>
</evidence>
<dbReference type="InterPro" id="IPR002320">
    <property type="entry name" value="Thr-tRNA-ligase_IIa"/>
</dbReference>
<dbReference type="InterPro" id="IPR004154">
    <property type="entry name" value="Anticodon-bd"/>
</dbReference>
<keyword evidence="5" id="KW-0067">ATP-binding</keyword>
<organism evidence="10 11">
    <name type="scientific">Candidatus Glassbacteria bacterium RIFCSPLOWO2_12_FULL_58_11</name>
    <dbReference type="NCBI Taxonomy" id="1817867"/>
    <lineage>
        <taxon>Bacteria</taxon>
        <taxon>Candidatus Glassiibacteriota</taxon>
    </lineage>
</organism>
<protein>
    <recommendedName>
        <fullName evidence="2">threonine--tRNA ligase</fullName>
        <ecNumber evidence="2">6.1.1.3</ecNumber>
    </recommendedName>
</protein>
<comment type="caution">
    <text evidence="10">The sequence shown here is derived from an EMBL/GenBank/DDBJ whole genome shotgun (WGS) entry which is preliminary data.</text>
</comment>
<keyword evidence="4" id="KW-0547">Nucleotide-binding</keyword>
<name>A0A1F5YYS2_9BACT</name>
<dbReference type="EC" id="6.1.1.3" evidence="2"/>
<keyword evidence="3" id="KW-0436">Ligase</keyword>
<proteinExistence type="inferred from homology"/>
<evidence type="ECO:0000259" key="9">
    <source>
        <dbReference type="PROSITE" id="PS50862"/>
    </source>
</evidence>
<evidence type="ECO:0000313" key="11">
    <source>
        <dbReference type="Proteomes" id="UP000179129"/>
    </source>
</evidence>
<sequence length="263" mass="30288">MEQAKQEFSSQIQLCKKCMEAFELDYEVAIRFVRDFRDQNSAFAGQLIELVNQPSLIEVWNERFFYFVTKLEFNFIDAQDKASCLSTIQIDVENCERFDIKYVDESGQDKHPLLLHTSISGSIDRVLYAMLENQAIRMRKGEKAKFPLWLAPTQVRLVPVSENFNGHCEKLMASLPARVDLDDRDLTVGKKIREAEREWIPYVAVIGEKEVESDTLSVRTRDGAQRVLKAAELEAEIRGETAGKPFRRVNVPDHLSRRPIFVG</sequence>
<evidence type="ECO:0000256" key="6">
    <source>
        <dbReference type="ARBA" id="ARBA00022917"/>
    </source>
</evidence>
<reference evidence="10 11" key="1">
    <citation type="journal article" date="2016" name="Nat. Commun.">
        <title>Thousands of microbial genomes shed light on interconnected biogeochemical processes in an aquifer system.</title>
        <authorList>
            <person name="Anantharaman K."/>
            <person name="Brown C.T."/>
            <person name="Hug L.A."/>
            <person name="Sharon I."/>
            <person name="Castelle C.J."/>
            <person name="Probst A.J."/>
            <person name="Thomas B.C."/>
            <person name="Singh A."/>
            <person name="Wilkins M.J."/>
            <person name="Karaoz U."/>
            <person name="Brodie E.L."/>
            <person name="Williams K.H."/>
            <person name="Hubbard S.S."/>
            <person name="Banfield J.F."/>
        </authorList>
    </citation>
    <scope>NUCLEOTIDE SEQUENCE [LARGE SCALE GENOMIC DNA]</scope>
</reference>
<dbReference type="GO" id="GO:0005524">
    <property type="term" value="F:ATP binding"/>
    <property type="evidence" value="ECO:0007669"/>
    <property type="project" value="UniProtKB-KW"/>
</dbReference>
<accession>A0A1F5YYS2</accession>
<dbReference type="InterPro" id="IPR006195">
    <property type="entry name" value="aa-tRNA-synth_II"/>
</dbReference>
<dbReference type="CDD" id="cd00860">
    <property type="entry name" value="ThrRS_anticodon"/>
    <property type="match status" value="1"/>
</dbReference>
<evidence type="ECO:0000256" key="7">
    <source>
        <dbReference type="ARBA" id="ARBA00023146"/>
    </source>
</evidence>
<dbReference type="Proteomes" id="UP000179129">
    <property type="component" value="Unassembled WGS sequence"/>
</dbReference>
<dbReference type="GO" id="GO:0006435">
    <property type="term" value="P:threonyl-tRNA aminoacylation"/>
    <property type="evidence" value="ECO:0007669"/>
    <property type="project" value="InterPro"/>
</dbReference>
<dbReference type="SUPFAM" id="SSF55681">
    <property type="entry name" value="Class II aaRS and biotin synthetases"/>
    <property type="match status" value="1"/>
</dbReference>
<dbReference type="AlphaFoldDB" id="A0A1F5YYS2"/>
<evidence type="ECO:0000256" key="3">
    <source>
        <dbReference type="ARBA" id="ARBA00022598"/>
    </source>
</evidence>
<dbReference type="STRING" id="1817867.A3F83_14990"/>
<dbReference type="EMBL" id="MFIX01000061">
    <property type="protein sequence ID" value="OGG05349.1"/>
    <property type="molecule type" value="Genomic_DNA"/>
</dbReference>
<keyword evidence="7" id="KW-0030">Aminoacyl-tRNA synthetase</keyword>